<dbReference type="AlphaFoldDB" id="A0A5C1QHM2"/>
<evidence type="ECO:0000313" key="1">
    <source>
        <dbReference type="EMBL" id="QEN05752.1"/>
    </source>
</evidence>
<sequence>MTLTIDKNNIDFSLENEKYLNEVISNISSWLSKNQLIVEKLYIDNEDYSNRDLNVKIDDIRSIEIETLSFTELNINNISWIKYFFQRLTLALDNWDREILLQVNDEIPFVLNHLPNILSLDNKTPEYGKNEIILELLNRYNYLNCKEESVDKESINDIFEDIILLLNERLREFSNPKEELITSIKVLVSLKPDLESVAIYLQAGNEEKAAKVMNTFTHILHKVLRILNFNINNVKVTNGNDLNEFTDGLDDILNELLDGYESQDTVLIGDILEYEISSRIEKLEDLFVKG</sequence>
<dbReference type="RefSeq" id="WP_149568986.1">
    <property type="nucleotide sequence ID" value="NZ_CP035807.1"/>
</dbReference>
<name>A0A5C1QHM2_9SPIO</name>
<evidence type="ECO:0000313" key="2">
    <source>
        <dbReference type="Proteomes" id="UP000323824"/>
    </source>
</evidence>
<dbReference type="Proteomes" id="UP000323824">
    <property type="component" value="Chromosome"/>
</dbReference>
<dbReference type="KEGG" id="sper:EW093_13910"/>
<proteinExistence type="predicted"/>
<gene>
    <name evidence="1" type="ORF">EW093_13910</name>
</gene>
<dbReference type="EMBL" id="CP035807">
    <property type="protein sequence ID" value="QEN05752.1"/>
    <property type="molecule type" value="Genomic_DNA"/>
</dbReference>
<reference evidence="1 2" key="2">
    <citation type="submission" date="2019-09" db="EMBL/GenBank/DDBJ databases">
        <title>Complete Genome Sequence and Methylome Analysis of free living Spirochaetas.</title>
        <authorList>
            <person name="Leshcheva N."/>
            <person name="Mikheeva N."/>
        </authorList>
    </citation>
    <scope>NUCLEOTIDE SEQUENCE [LARGE SCALE GENOMIC DNA]</scope>
    <source>
        <strain evidence="1 2">P</strain>
    </source>
</reference>
<dbReference type="OrthoDB" id="367580at2"/>
<protein>
    <submittedName>
        <fullName evidence="1">Uncharacterized protein</fullName>
    </submittedName>
</protein>
<reference evidence="1 2" key="1">
    <citation type="submission" date="2019-02" db="EMBL/GenBank/DDBJ databases">
        <authorList>
            <person name="Fomenkov A."/>
            <person name="Dubinina G."/>
            <person name="Grabovich M."/>
            <person name="Vincze T."/>
            <person name="Roberts R.J."/>
        </authorList>
    </citation>
    <scope>NUCLEOTIDE SEQUENCE [LARGE SCALE GENOMIC DNA]</scope>
    <source>
        <strain evidence="1 2">P</strain>
    </source>
</reference>
<organism evidence="1 2">
    <name type="scientific">Thiospirochaeta perfilievii</name>
    <dbReference type="NCBI Taxonomy" id="252967"/>
    <lineage>
        <taxon>Bacteria</taxon>
        <taxon>Pseudomonadati</taxon>
        <taxon>Spirochaetota</taxon>
        <taxon>Spirochaetia</taxon>
        <taxon>Spirochaetales</taxon>
        <taxon>Spirochaetaceae</taxon>
        <taxon>Thiospirochaeta</taxon>
    </lineage>
</organism>
<keyword evidence="2" id="KW-1185">Reference proteome</keyword>
<accession>A0A5C1QHM2</accession>